<comment type="caution">
    <text evidence="1">The sequence shown here is derived from an EMBL/GenBank/DDBJ whole genome shotgun (WGS) entry which is preliminary data.</text>
</comment>
<gene>
    <name evidence="1" type="ORF">MLD38_024427</name>
</gene>
<keyword evidence="2" id="KW-1185">Reference proteome</keyword>
<reference evidence="2" key="1">
    <citation type="journal article" date="2023" name="Front. Plant Sci.">
        <title>Chromosomal-level genome assembly of Melastoma candidum provides insights into trichome evolution.</title>
        <authorList>
            <person name="Zhong Y."/>
            <person name="Wu W."/>
            <person name="Sun C."/>
            <person name="Zou P."/>
            <person name="Liu Y."/>
            <person name="Dai S."/>
            <person name="Zhou R."/>
        </authorList>
    </citation>
    <scope>NUCLEOTIDE SEQUENCE [LARGE SCALE GENOMIC DNA]</scope>
</reference>
<evidence type="ECO:0000313" key="2">
    <source>
        <dbReference type="Proteomes" id="UP001057402"/>
    </source>
</evidence>
<dbReference type="EMBL" id="CM042886">
    <property type="protein sequence ID" value="KAI4339486.1"/>
    <property type="molecule type" value="Genomic_DNA"/>
</dbReference>
<sequence>MGSAGLKLSPVFKTFAVLLFTALIVTPRPVTAQKLHTSSRWIVDEGGNRVKLACINWLSNLQPILAEGLHRRPVDALSASIKSMGFNCVRFTWPLYLATNESLSTRTVRQTFQELGLHDAIAGIESNNPSIVDLPTIEAYKAVLTSLRNNNVMVILDNHISTPGMCCIYDDGNSFFGDRYLDPVQWMEGLRFMATLATGFENVVGMSLRNELRGPRQNVDLWYKYMQQGAETVHAANPNVLVILSGLDYDTNLSFLQNRQVNVTFTKKVVFELHWYAVSSSNSLSEWVNGNLNEVCARVSSKVEQTSIFLRRQGFPLFLSEFGVDQTGTDENDARFFTCLLRTTAMLDLDFALWGLLGSYYLRDGIIDRDESYGILNHNWTGVRNSTFLQRISAIQPPFRGPGLKETGQHNIIFHPLTGMCVIRESPTSPLKLGSCKQSVNWIYTPRKNLMLKKKKMTRRYLQTDGPGKAVTIGLNLTTWERISASRMHLATNVGGKRACLDVEGQLELVARDCKCLSGDASCDPSSQWFILLSSTRLWRNLRSN</sequence>
<accession>A0ACB9NTT4</accession>
<dbReference type="Proteomes" id="UP001057402">
    <property type="component" value="Chromosome 7"/>
</dbReference>
<organism evidence="1 2">
    <name type="scientific">Melastoma candidum</name>
    <dbReference type="NCBI Taxonomy" id="119954"/>
    <lineage>
        <taxon>Eukaryota</taxon>
        <taxon>Viridiplantae</taxon>
        <taxon>Streptophyta</taxon>
        <taxon>Embryophyta</taxon>
        <taxon>Tracheophyta</taxon>
        <taxon>Spermatophyta</taxon>
        <taxon>Magnoliopsida</taxon>
        <taxon>eudicotyledons</taxon>
        <taxon>Gunneridae</taxon>
        <taxon>Pentapetalae</taxon>
        <taxon>rosids</taxon>
        <taxon>malvids</taxon>
        <taxon>Myrtales</taxon>
        <taxon>Melastomataceae</taxon>
        <taxon>Melastomatoideae</taxon>
        <taxon>Melastomateae</taxon>
        <taxon>Melastoma</taxon>
    </lineage>
</organism>
<evidence type="ECO:0000313" key="1">
    <source>
        <dbReference type="EMBL" id="KAI4339486.1"/>
    </source>
</evidence>
<proteinExistence type="predicted"/>
<name>A0ACB9NTT4_9MYRT</name>
<protein>
    <submittedName>
        <fullName evidence="1">Uncharacterized protein</fullName>
    </submittedName>
</protein>